<gene>
    <name evidence="2" type="ORF">QLX08_005917</name>
</gene>
<name>A0AAW0ZXZ1_9HYME</name>
<dbReference type="Pfam" id="PF13843">
    <property type="entry name" value="DDE_Tnp_1_7"/>
    <property type="match status" value="1"/>
</dbReference>
<evidence type="ECO:0000313" key="2">
    <source>
        <dbReference type="EMBL" id="KAK9301919.1"/>
    </source>
</evidence>
<evidence type="ECO:0000259" key="1">
    <source>
        <dbReference type="Pfam" id="PF13843"/>
    </source>
</evidence>
<protein>
    <recommendedName>
        <fullName evidence="1">PiggyBac transposable element-derived protein domain-containing protein</fullName>
    </recommendedName>
</protein>
<keyword evidence="3" id="KW-1185">Reference proteome</keyword>
<accession>A0AAW0ZXZ1</accession>
<sequence>MISRKDRNSIVVLKWRNVRDVRILSTKRAPIMISNSDSSTHRGRPPKMKPLAVIEYNNEKSDIDRNDQMVSYAVNIWKSIKWYR</sequence>
<dbReference type="AlphaFoldDB" id="A0AAW0ZXZ1"/>
<dbReference type="Proteomes" id="UP001432146">
    <property type="component" value="Unassembled WGS sequence"/>
</dbReference>
<feature type="domain" description="PiggyBac transposable element-derived protein" evidence="1">
    <location>
        <begin position="5"/>
        <end position="84"/>
    </location>
</feature>
<dbReference type="EMBL" id="JAWNGG020000103">
    <property type="protein sequence ID" value="KAK9301919.1"/>
    <property type="molecule type" value="Genomic_DNA"/>
</dbReference>
<dbReference type="InterPro" id="IPR029526">
    <property type="entry name" value="PGBD"/>
</dbReference>
<reference evidence="2 3" key="1">
    <citation type="submission" date="2024-05" db="EMBL/GenBank/DDBJ databases">
        <title>The nuclear and mitochondrial genome assemblies of Tetragonisca angustula (Apidae: Meliponini), a tiny yet remarkable pollinator in the Neotropics.</title>
        <authorList>
            <person name="Ferrari R."/>
            <person name="Ricardo P.C."/>
            <person name="Dias F.C."/>
            <person name="Araujo N.S."/>
            <person name="Soares D.O."/>
            <person name="Zhou Q.-S."/>
            <person name="Zhu C.-D."/>
            <person name="Coutinho L."/>
            <person name="Airas M.C."/>
            <person name="Batista T.M."/>
        </authorList>
    </citation>
    <scope>NUCLEOTIDE SEQUENCE [LARGE SCALE GENOMIC DNA]</scope>
    <source>
        <strain evidence="2">ASF017062</strain>
        <tissue evidence="2">Abdomen</tissue>
    </source>
</reference>
<organism evidence="2 3">
    <name type="scientific">Tetragonisca angustula</name>
    <dbReference type="NCBI Taxonomy" id="166442"/>
    <lineage>
        <taxon>Eukaryota</taxon>
        <taxon>Metazoa</taxon>
        <taxon>Ecdysozoa</taxon>
        <taxon>Arthropoda</taxon>
        <taxon>Hexapoda</taxon>
        <taxon>Insecta</taxon>
        <taxon>Pterygota</taxon>
        <taxon>Neoptera</taxon>
        <taxon>Endopterygota</taxon>
        <taxon>Hymenoptera</taxon>
        <taxon>Apocrita</taxon>
        <taxon>Aculeata</taxon>
        <taxon>Apoidea</taxon>
        <taxon>Anthophila</taxon>
        <taxon>Apidae</taxon>
        <taxon>Tetragonisca</taxon>
    </lineage>
</organism>
<comment type="caution">
    <text evidence="2">The sequence shown here is derived from an EMBL/GenBank/DDBJ whole genome shotgun (WGS) entry which is preliminary data.</text>
</comment>
<evidence type="ECO:0000313" key="3">
    <source>
        <dbReference type="Proteomes" id="UP001432146"/>
    </source>
</evidence>
<proteinExistence type="predicted"/>